<dbReference type="InterPro" id="IPR007730">
    <property type="entry name" value="SPOR-like_dom"/>
</dbReference>
<dbReference type="Pfam" id="PF05036">
    <property type="entry name" value="SPOR"/>
    <property type="match status" value="2"/>
</dbReference>
<dbReference type="GO" id="GO:0042834">
    <property type="term" value="F:peptidoglycan binding"/>
    <property type="evidence" value="ECO:0007669"/>
    <property type="project" value="InterPro"/>
</dbReference>
<proteinExistence type="predicted"/>
<evidence type="ECO:0000313" key="4">
    <source>
        <dbReference type="Proteomes" id="UP000294599"/>
    </source>
</evidence>
<name>A0A4V2UVW4_9GAMM</name>
<comment type="caution">
    <text evidence="3">The sequence shown here is derived from an EMBL/GenBank/DDBJ whole genome shotgun (WGS) entry which is preliminary data.</text>
</comment>
<feature type="region of interest" description="Disordered" evidence="1">
    <location>
        <begin position="34"/>
        <end position="71"/>
    </location>
</feature>
<feature type="compositionally biased region" description="Low complexity" evidence="1">
    <location>
        <begin position="107"/>
        <end position="132"/>
    </location>
</feature>
<dbReference type="GO" id="GO:0030428">
    <property type="term" value="C:cell septum"/>
    <property type="evidence" value="ECO:0007669"/>
    <property type="project" value="TreeGrafter"/>
</dbReference>
<evidence type="ECO:0000259" key="2">
    <source>
        <dbReference type="PROSITE" id="PS51724"/>
    </source>
</evidence>
<accession>A0A4V2UVW4</accession>
<dbReference type="AlphaFoldDB" id="A0A4V2UVW4"/>
<gene>
    <name evidence="3" type="ORF">EDC25_11373</name>
</gene>
<dbReference type="PANTHER" id="PTHR38687">
    <property type="entry name" value="CELL DIVISION PROTEIN DEDD-RELATED"/>
    <property type="match status" value="1"/>
</dbReference>
<feature type="compositionally biased region" description="Pro residues" evidence="1">
    <location>
        <begin position="94"/>
        <end position="106"/>
    </location>
</feature>
<keyword evidence="3" id="KW-0132">Cell division</keyword>
<evidence type="ECO:0000256" key="1">
    <source>
        <dbReference type="SAM" id="MobiDB-lite"/>
    </source>
</evidence>
<dbReference type="PROSITE" id="PS51724">
    <property type="entry name" value="SPOR"/>
    <property type="match status" value="2"/>
</dbReference>
<protein>
    <submittedName>
        <fullName evidence="3">Cell division septation protein DedD</fullName>
    </submittedName>
</protein>
<dbReference type="EMBL" id="SMAF01000013">
    <property type="protein sequence ID" value="TCS97397.1"/>
    <property type="molecule type" value="Genomic_DNA"/>
</dbReference>
<dbReference type="PANTHER" id="PTHR38687:SF1">
    <property type="entry name" value="CELL DIVISION PROTEIN DEDD"/>
    <property type="match status" value="1"/>
</dbReference>
<dbReference type="SUPFAM" id="SSF110997">
    <property type="entry name" value="Sporulation related repeat"/>
    <property type="match status" value="2"/>
</dbReference>
<evidence type="ECO:0000313" key="3">
    <source>
        <dbReference type="EMBL" id="TCS97397.1"/>
    </source>
</evidence>
<feature type="region of interest" description="Disordered" evidence="1">
    <location>
        <begin position="84"/>
        <end position="132"/>
    </location>
</feature>
<dbReference type="Proteomes" id="UP000294599">
    <property type="component" value="Unassembled WGS sequence"/>
</dbReference>
<dbReference type="InterPro" id="IPR036680">
    <property type="entry name" value="SPOR-like_sf"/>
</dbReference>
<dbReference type="RefSeq" id="WP_123521065.1">
    <property type="nucleotide sequence ID" value="NZ_JBHLWF010000085.1"/>
</dbReference>
<sequence>MEQTLKKRLIGASILIIAAAIFLPMFLAGPPPGQQAGQTLSLDLPPPPDRDMSEVRLPLGTSAGDSVDPSAIVAVEVPPRGQVDAAPEEDVQPAPTPAPASAPRPASPAATAPATAASTPAPASAPARQQAPAASAGGRFWVGLGSYGQAANADRVVNAARGRGIDVARDTVTREGRELIRLRAGPWSTRAQAEQARQLLIAAVPDARPTIEESDSTPTADAPATAVSGAGAWAVQVGAFSTQANANQLSERLRGAGYPAFVERRGESWAVRVGPYVRRTEAEAQKQKLKSSQRLDGMIVAHSG</sequence>
<dbReference type="GO" id="GO:0032153">
    <property type="term" value="C:cell division site"/>
    <property type="evidence" value="ECO:0007669"/>
    <property type="project" value="TreeGrafter"/>
</dbReference>
<dbReference type="Gene3D" id="3.30.70.1070">
    <property type="entry name" value="Sporulation related repeat"/>
    <property type="match status" value="2"/>
</dbReference>
<dbReference type="OrthoDB" id="7069135at2"/>
<reference evidence="3 4" key="1">
    <citation type="submission" date="2019-03" db="EMBL/GenBank/DDBJ databases">
        <title>Genomic Encyclopedia of Type Strains, Phase IV (KMG-IV): sequencing the most valuable type-strain genomes for metagenomic binning, comparative biology and taxonomic classification.</title>
        <authorList>
            <person name="Goeker M."/>
        </authorList>
    </citation>
    <scope>NUCLEOTIDE SEQUENCE [LARGE SCALE GENOMIC DNA]</scope>
    <source>
        <strain evidence="3 4">DSM 21944</strain>
    </source>
</reference>
<organism evidence="3 4">
    <name type="scientific">Pseudofulvimonas gallinarii</name>
    <dbReference type="NCBI Taxonomy" id="634155"/>
    <lineage>
        <taxon>Bacteria</taxon>
        <taxon>Pseudomonadati</taxon>
        <taxon>Pseudomonadota</taxon>
        <taxon>Gammaproteobacteria</taxon>
        <taxon>Lysobacterales</taxon>
        <taxon>Rhodanobacteraceae</taxon>
        <taxon>Pseudofulvimonas</taxon>
    </lineage>
</organism>
<dbReference type="GO" id="GO:0032506">
    <property type="term" value="P:cytokinetic process"/>
    <property type="evidence" value="ECO:0007669"/>
    <property type="project" value="TreeGrafter"/>
</dbReference>
<feature type="domain" description="SPOR" evidence="2">
    <location>
        <begin position="227"/>
        <end position="302"/>
    </location>
</feature>
<feature type="domain" description="SPOR" evidence="2">
    <location>
        <begin position="134"/>
        <end position="213"/>
    </location>
</feature>
<keyword evidence="4" id="KW-1185">Reference proteome</keyword>
<keyword evidence="3" id="KW-0131">Cell cycle</keyword>
<dbReference type="InterPro" id="IPR052521">
    <property type="entry name" value="Cell_div_SPOR-domain"/>
</dbReference>